<keyword evidence="2" id="KW-0677">Repeat</keyword>
<reference evidence="6" key="2">
    <citation type="submission" date="2019-03" db="EMBL/GenBank/DDBJ databases">
        <authorList>
            <person name="Chen S.-C."/>
            <person name="Wu S.-Y."/>
            <person name="Lai M.-C."/>
        </authorList>
    </citation>
    <scope>NUCLEOTIDE SEQUENCE</scope>
    <source>
        <strain evidence="6">ML15</strain>
    </source>
</reference>
<dbReference type="SUPFAM" id="SSF50998">
    <property type="entry name" value="Quinoprotein alcohol dehydrogenase-like"/>
    <property type="match status" value="1"/>
</dbReference>
<keyword evidence="7" id="KW-1185">Reference proteome</keyword>
<dbReference type="InterPro" id="IPR002372">
    <property type="entry name" value="PQQ_rpt_dom"/>
</dbReference>
<dbReference type="EMBL" id="CP037968">
    <property type="protein sequence ID" value="QYZ79853.1"/>
    <property type="molecule type" value="Genomic_DNA"/>
</dbReference>
<feature type="domain" description="Pyrrolo-quinoline quinone repeat" evidence="5">
    <location>
        <begin position="220"/>
        <end position="307"/>
    </location>
</feature>
<keyword evidence="1" id="KW-0853">WD repeat</keyword>
<evidence type="ECO:0000256" key="3">
    <source>
        <dbReference type="SAM" id="MobiDB-lite"/>
    </source>
</evidence>
<evidence type="ECO:0000313" key="7">
    <source>
        <dbReference type="Proteomes" id="UP000826709"/>
    </source>
</evidence>
<accession>A0A8G1A353</accession>
<dbReference type="AlphaFoldDB" id="A0A8G1A353"/>
<keyword evidence="4" id="KW-1133">Transmembrane helix</keyword>
<sequence length="542" mass="57104">MRCVIVLLWTCLLLAGLPGGALAGGPLWNFSAPSEITGLSLTPDGRYVLLGGERLCLLAGDGTPIWKEWSAEMTACSADGHLVAGIDGPQLTLFDGDAGVLWRQELAADTAALALASDGSRLAIADRIGEVHFYDRDGTCRATVDTRGDPDDDDDETEVQSWIQDLALSEKAAYAAVISSRGLFYYTGTGRKLWAHEGELEGGTAVAVSRSGDEIAAASDARVRLLNRTGALLWEHRTHRPVTALAISGDGSRVLAGSQDNTLTCFDREGEQLWTFTAGGWIRDVAVSENGSRVLAGSMDQQASLFDGEGHLLGAHPLGGWVDHVALTADGTAGVAAASREVIGFSTAAVAAATPAPTVEAPVTETQTTEQPTTVTPTTPVPTTTTAAAAPPEQASGGDAGVMPLLLAGLLIGGVALGAGYWHRRRRQVPSPPVEVSAPAEVPPPAVERAAPVARWESALEDGRTREAARLLLQQMNALIEERTGTRILRTADALDACPEEQRKDLATFFALADRLLYAPPIPEKDEVEALAAAYRRLAEEI</sequence>
<dbReference type="OrthoDB" id="112395at2157"/>
<reference evidence="6" key="1">
    <citation type="journal article" date="2005" name="Int. J. Syst. Evol. Microbiol.">
        <title>Methanofollis formosanus sp. nov., isolated from a fish pond.</title>
        <authorList>
            <person name="Wu S.Y."/>
            <person name="Chen S.C."/>
            <person name="Lai M.C."/>
        </authorList>
    </citation>
    <scope>NUCLEOTIDE SEQUENCE</scope>
    <source>
        <strain evidence="6">ML15</strain>
    </source>
</reference>
<dbReference type="SMART" id="SM00564">
    <property type="entry name" value="PQQ"/>
    <property type="match status" value="4"/>
</dbReference>
<name>A0A8G1A353_9EURY</name>
<dbReference type="InterPro" id="IPR011047">
    <property type="entry name" value="Quinoprotein_ADH-like_sf"/>
</dbReference>
<gene>
    <name evidence="6" type="ORF">E2N92_10680</name>
</gene>
<feature type="transmembrane region" description="Helical" evidence="4">
    <location>
        <begin position="401"/>
        <end position="422"/>
    </location>
</feature>
<dbReference type="InterPro" id="IPR001680">
    <property type="entry name" value="WD40_rpt"/>
</dbReference>
<dbReference type="InterPro" id="IPR018391">
    <property type="entry name" value="PQQ_b-propeller_rpt"/>
</dbReference>
<organism evidence="6 7">
    <name type="scientific">Methanofollis formosanus</name>
    <dbReference type="NCBI Taxonomy" id="299308"/>
    <lineage>
        <taxon>Archaea</taxon>
        <taxon>Methanobacteriati</taxon>
        <taxon>Methanobacteriota</taxon>
        <taxon>Stenosarchaea group</taxon>
        <taxon>Methanomicrobia</taxon>
        <taxon>Methanomicrobiales</taxon>
        <taxon>Methanomicrobiaceae</taxon>
        <taxon>Methanofollis</taxon>
    </lineage>
</organism>
<evidence type="ECO:0000256" key="4">
    <source>
        <dbReference type="SAM" id="Phobius"/>
    </source>
</evidence>
<dbReference type="Gene3D" id="2.130.10.10">
    <property type="entry name" value="YVTN repeat-like/Quinoprotein amine dehydrogenase"/>
    <property type="match status" value="2"/>
</dbReference>
<dbReference type="PANTHER" id="PTHR22847">
    <property type="entry name" value="WD40 REPEAT PROTEIN"/>
    <property type="match status" value="1"/>
</dbReference>
<dbReference type="RefSeq" id="WP_220681159.1">
    <property type="nucleotide sequence ID" value="NZ_CP037968.1"/>
</dbReference>
<evidence type="ECO:0000313" key="6">
    <source>
        <dbReference type="EMBL" id="QYZ79853.1"/>
    </source>
</evidence>
<protein>
    <recommendedName>
        <fullName evidence="5">Pyrrolo-quinoline quinone repeat domain-containing protein</fullName>
    </recommendedName>
</protein>
<dbReference type="InterPro" id="IPR015943">
    <property type="entry name" value="WD40/YVTN_repeat-like_dom_sf"/>
</dbReference>
<proteinExistence type="predicted"/>
<feature type="region of interest" description="Disordered" evidence="3">
    <location>
        <begin position="360"/>
        <end position="395"/>
    </location>
</feature>
<evidence type="ECO:0000256" key="2">
    <source>
        <dbReference type="ARBA" id="ARBA00022737"/>
    </source>
</evidence>
<dbReference type="Pfam" id="PF13360">
    <property type="entry name" value="PQQ_2"/>
    <property type="match status" value="1"/>
</dbReference>
<dbReference type="PANTHER" id="PTHR22847:SF637">
    <property type="entry name" value="WD REPEAT DOMAIN 5B"/>
    <property type="match status" value="1"/>
</dbReference>
<dbReference type="Proteomes" id="UP000826709">
    <property type="component" value="Chromosome"/>
</dbReference>
<keyword evidence="4" id="KW-0472">Membrane</keyword>
<keyword evidence="4" id="KW-0812">Transmembrane</keyword>
<evidence type="ECO:0000256" key="1">
    <source>
        <dbReference type="ARBA" id="ARBA00022574"/>
    </source>
</evidence>
<dbReference type="KEGG" id="mfk:E2N92_10680"/>
<dbReference type="SMART" id="SM00320">
    <property type="entry name" value="WD40"/>
    <property type="match status" value="4"/>
</dbReference>
<evidence type="ECO:0000259" key="5">
    <source>
        <dbReference type="Pfam" id="PF13360"/>
    </source>
</evidence>